<proteinExistence type="predicted"/>
<dbReference type="EMBL" id="CP044205">
    <property type="protein sequence ID" value="QFY44696.1"/>
    <property type="molecule type" value="Genomic_DNA"/>
</dbReference>
<sequence length="364" mass="40977">MKLEYFAPGVSPAPNSLKLHRRGVELGWIGFFDSASMPAAETVIQAWHAHSAVLLPDMLNDALAGLTEQLAQSQLLMNQILEGEELSELFEQSCYSERLTPDFELTGASFEDHDDQGIEKVYFDCWREDELIADDLWCKASWLSLEDDDPSLRFRFSFGMEGYEDVASDHERQLCAARLTDAIFPESSAITAHVKLNALLGQVLDGAPPVYTERIVYFNAPNGGAQMHHDVERGHEGVVFAQLSGATFWLALSKDRLIDEIKAYLDTQAGENWTLLRDLLKDREQFAHYLEDEHELAEDLMDRHPDFFRYLIDKQYAYILKPGDVLLLPQAGLDTCVWHSVLCLGDETGEALSFALKKAADDAV</sequence>
<protein>
    <submittedName>
        <fullName evidence="1">Uncharacterized protein</fullName>
    </submittedName>
</protein>
<dbReference type="AlphaFoldDB" id="A0A5Q0BSP2"/>
<evidence type="ECO:0000313" key="2">
    <source>
        <dbReference type="Proteomes" id="UP000325755"/>
    </source>
</evidence>
<accession>A0A5Q0BSP2</accession>
<keyword evidence="2" id="KW-1185">Reference proteome</keyword>
<evidence type="ECO:0000313" key="1">
    <source>
        <dbReference type="EMBL" id="QFY44696.1"/>
    </source>
</evidence>
<dbReference type="InParanoid" id="A0A5Q0BSP2"/>
<dbReference type="OrthoDB" id="5289647at2"/>
<dbReference type="KEGG" id="mmob:F6R98_20395"/>
<dbReference type="Proteomes" id="UP000325755">
    <property type="component" value="Chromosome"/>
</dbReference>
<reference evidence="1 2" key="1">
    <citation type="submission" date="2019-09" db="EMBL/GenBank/DDBJ databases">
        <title>Ecophysiology of the spiral-shaped methanotroph Methylospira mobilis as revealed by the complete genome sequence.</title>
        <authorList>
            <person name="Oshkin I.Y."/>
            <person name="Dedysh S.N."/>
            <person name="Miroshnikov K."/>
            <person name="Danilova O.V."/>
            <person name="Hakobyan A."/>
            <person name="Liesack W."/>
        </authorList>
    </citation>
    <scope>NUCLEOTIDE SEQUENCE [LARGE SCALE GENOMIC DNA]</scope>
    <source>
        <strain evidence="1 2">Shm1</strain>
    </source>
</reference>
<dbReference type="SUPFAM" id="SSF51197">
    <property type="entry name" value="Clavaminate synthase-like"/>
    <property type="match status" value="1"/>
</dbReference>
<organism evidence="1 2">
    <name type="scientific">Candidatus Methylospira mobilis</name>
    <dbReference type="NCBI Taxonomy" id="1808979"/>
    <lineage>
        <taxon>Bacteria</taxon>
        <taxon>Pseudomonadati</taxon>
        <taxon>Pseudomonadota</taxon>
        <taxon>Gammaproteobacteria</taxon>
        <taxon>Methylococcales</taxon>
        <taxon>Methylococcaceae</taxon>
        <taxon>Candidatus Methylospira</taxon>
    </lineage>
</organism>
<gene>
    <name evidence="1" type="ORF">F6R98_20395</name>
</gene>
<dbReference type="RefSeq" id="WP_153250660.1">
    <property type="nucleotide sequence ID" value="NZ_CP044205.1"/>
</dbReference>
<name>A0A5Q0BSP2_9GAMM</name>